<organism evidence="1">
    <name type="scientific">virus sp. ctBM815</name>
    <dbReference type="NCBI Taxonomy" id="2825806"/>
    <lineage>
        <taxon>Viruses</taxon>
    </lineage>
</organism>
<sequence>MATDTDNNVFSNFGQFGGGFSGDGTGKAGKHVLWGTGGRCLLFSCEDKNDAVTNSIKTSKYYAPSDDIDAQVYIVNEYIRSSLLGTFLCNFRQQITPYGGSSFVNRLTNVYFGNGDYFKSSDDWNDVYNGDCNIEIFEYTSMHKIYGVYTNKSEGELKFPSTHMITYSIPTESNIWTKFEYGWQFSVNAADNYASFIQEEPA</sequence>
<evidence type="ECO:0000313" key="1">
    <source>
        <dbReference type="EMBL" id="DAE31503.1"/>
    </source>
</evidence>
<accession>A0A8S5RJF9</accession>
<protein>
    <submittedName>
        <fullName evidence="1">Uncharacterized protein</fullName>
    </submittedName>
</protein>
<dbReference type="EMBL" id="BK059109">
    <property type="protein sequence ID" value="DAE31503.1"/>
    <property type="molecule type" value="Genomic_DNA"/>
</dbReference>
<proteinExistence type="predicted"/>
<name>A0A8S5RJF9_9VIRU</name>
<reference evidence="1" key="1">
    <citation type="journal article" date="2021" name="Proc. Natl. Acad. Sci. U.S.A.">
        <title>A Catalog of Tens of Thousands of Viruses from Human Metagenomes Reveals Hidden Associations with Chronic Diseases.</title>
        <authorList>
            <person name="Tisza M.J."/>
            <person name="Buck C.B."/>
        </authorList>
    </citation>
    <scope>NUCLEOTIDE SEQUENCE</scope>
    <source>
        <strain evidence="1">CtBM815</strain>
    </source>
</reference>